<name>A0A1E5BCK3_9VIBR</name>
<evidence type="ECO:0000256" key="1">
    <source>
        <dbReference type="ARBA" id="ARBA00008490"/>
    </source>
</evidence>
<dbReference type="Proteomes" id="UP000094741">
    <property type="component" value="Unassembled WGS sequence"/>
</dbReference>
<dbReference type="HAMAP" id="MF_00789">
    <property type="entry name" value="UPF0319"/>
    <property type="match status" value="1"/>
</dbReference>
<dbReference type="AlphaFoldDB" id="A0A1E5BCK3"/>
<comment type="similarity">
    <text evidence="1 3">Belongs to the UPF0319 family.</text>
</comment>
<dbReference type="PANTHER" id="PTHR38108">
    <property type="entry name" value="UPF0319 PROTEIN YCCT"/>
    <property type="match status" value="1"/>
</dbReference>
<evidence type="ECO:0000256" key="2">
    <source>
        <dbReference type="ARBA" id="ARBA00022729"/>
    </source>
</evidence>
<keyword evidence="2 3" id="KW-0732">Signal</keyword>
<dbReference type="EMBL" id="AJYQ02000117">
    <property type="protein sequence ID" value="OEE32186.1"/>
    <property type="molecule type" value="Genomic_DNA"/>
</dbReference>
<feature type="chain" id="PRO_5009355130" description="UPF0319 protein A1QO_11865" evidence="3">
    <location>
        <begin position="22"/>
        <end position="221"/>
    </location>
</feature>
<proteinExistence type="inferred from homology"/>
<reference evidence="4 5" key="1">
    <citation type="journal article" date="2012" name="Science">
        <title>Ecological populations of bacteria act as socially cohesive units of antibiotic production and resistance.</title>
        <authorList>
            <person name="Cordero O.X."/>
            <person name="Wildschutte H."/>
            <person name="Kirkup B."/>
            <person name="Proehl S."/>
            <person name="Ngo L."/>
            <person name="Hussain F."/>
            <person name="Le Roux F."/>
            <person name="Mincer T."/>
            <person name="Polz M.F."/>
        </authorList>
    </citation>
    <scope>NUCLEOTIDE SEQUENCE [LARGE SCALE GENOMIC DNA]</scope>
    <source>
        <strain evidence="4 5">ZF-129</strain>
    </source>
</reference>
<dbReference type="PANTHER" id="PTHR38108:SF1">
    <property type="entry name" value="UPF0319 PROTEIN YCCT"/>
    <property type="match status" value="1"/>
</dbReference>
<evidence type="ECO:0000313" key="5">
    <source>
        <dbReference type="Proteomes" id="UP000094741"/>
    </source>
</evidence>
<evidence type="ECO:0000313" key="4">
    <source>
        <dbReference type="EMBL" id="OEE32186.1"/>
    </source>
</evidence>
<dbReference type="InterPro" id="IPR018635">
    <property type="entry name" value="UPF0319"/>
</dbReference>
<comment type="caution">
    <text evidence="4">The sequence shown here is derived from an EMBL/GenBank/DDBJ whole genome shotgun (WGS) entry which is preliminary data.</text>
</comment>
<sequence precursor="true">MNVLKTLSCTCALIISHSAFADITIQIPDNIELFIANGEKPELVGGFFSANKTLTLPNGENQIAFRYSSLFDRSNDRTTVESDTIIAKFEAQDQELTFSLPQYRNEREAQTKIKQLEWSLINQSDEVIEVHEDKLMKEGMQLGRDYQREVADYNRSNGIAAITATSFVAASATPAISADPALKQTSGKNVTAESTAEEMLHFWYDKADAETKARFKAHINQ</sequence>
<evidence type="ECO:0000256" key="3">
    <source>
        <dbReference type="HAMAP-Rule" id="MF_00789"/>
    </source>
</evidence>
<protein>
    <recommendedName>
        <fullName evidence="3">UPF0319 protein A1QO_11865</fullName>
    </recommendedName>
</protein>
<feature type="signal peptide" evidence="3">
    <location>
        <begin position="1"/>
        <end position="21"/>
    </location>
</feature>
<dbReference type="Pfam" id="PF09829">
    <property type="entry name" value="DUF2057"/>
    <property type="match status" value="1"/>
</dbReference>
<dbReference type="RefSeq" id="WP_017036738.1">
    <property type="nucleotide sequence ID" value="NZ_AJYQ02000117.1"/>
</dbReference>
<dbReference type="eggNOG" id="COG3110">
    <property type="taxonomic scope" value="Bacteria"/>
</dbReference>
<dbReference type="OrthoDB" id="7058190at2"/>
<gene>
    <name evidence="4" type="ORF">A1QO_11865</name>
</gene>
<dbReference type="STRING" id="1187848.A1QO_11865"/>
<dbReference type="NCBIfam" id="NF003383">
    <property type="entry name" value="PRK04517.1"/>
    <property type="match status" value="1"/>
</dbReference>
<accession>A0A1E5BCK3</accession>
<organism evidence="4 5">
    <name type="scientific">Vibrio genomosp. F10 str. ZF-129</name>
    <dbReference type="NCBI Taxonomy" id="1187848"/>
    <lineage>
        <taxon>Bacteria</taxon>
        <taxon>Pseudomonadati</taxon>
        <taxon>Pseudomonadota</taxon>
        <taxon>Gammaproteobacteria</taxon>
        <taxon>Vibrionales</taxon>
        <taxon>Vibrionaceae</taxon>
        <taxon>Vibrio</taxon>
    </lineage>
</organism>